<dbReference type="Gene3D" id="1.50.10.10">
    <property type="match status" value="1"/>
</dbReference>
<dbReference type="SUPFAM" id="SSF48208">
    <property type="entry name" value="Six-hairpin glycosidases"/>
    <property type="match status" value="1"/>
</dbReference>
<protein>
    <recommendedName>
        <fullName evidence="2">alpha-L-rhamnosidase</fullName>
        <ecNumber evidence="2">3.2.1.40</ecNumber>
    </recommendedName>
</protein>
<evidence type="ECO:0000256" key="2">
    <source>
        <dbReference type="ARBA" id="ARBA00012652"/>
    </source>
</evidence>
<evidence type="ECO:0000256" key="1">
    <source>
        <dbReference type="ARBA" id="ARBA00001445"/>
    </source>
</evidence>
<dbReference type="Pfam" id="PF08531">
    <property type="entry name" value="Bac_rhamnosid_N"/>
    <property type="match status" value="1"/>
</dbReference>
<dbReference type="InterPro" id="IPR008902">
    <property type="entry name" value="Rhamnosid_concanavalin"/>
</dbReference>
<accession>A0A261FSL9</accession>
<evidence type="ECO:0000313" key="9">
    <source>
        <dbReference type="Proteomes" id="UP000216074"/>
    </source>
</evidence>
<keyword evidence="9" id="KW-1185">Reference proteome</keyword>
<evidence type="ECO:0000259" key="4">
    <source>
        <dbReference type="Pfam" id="PF05592"/>
    </source>
</evidence>
<dbReference type="InterPro" id="IPR016007">
    <property type="entry name" value="Alpha_rhamnosid"/>
</dbReference>
<keyword evidence="3" id="KW-0378">Hydrolase</keyword>
<evidence type="ECO:0000259" key="6">
    <source>
        <dbReference type="Pfam" id="PF17389"/>
    </source>
</evidence>
<dbReference type="EC" id="3.2.1.40" evidence="2"/>
<dbReference type="OrthoDB" id="9761045at2"/>
<dbReference type="InterPro" id="IPR008928">
    <property type="entry name" value="6-hairpin_glycosidase_sf"/>
</dbReference>
<dbReference type="Gene3D" id="2.60.40.10">
    <property type="entry name" value="Immunoglobulins"/>
    <property type="match status" value="1"/>
</dbReference>
<feature type="domain" description="Alpha-L-rhamnosidase six-hairpin glycosidase" evidence="6">
    <location>
        <begin position="429"/>
        <end position="775"/>
    </location>
</feature>
<proteinExistence type="predicted"/>
<dbReference type="PANTHER" id="PTHR33307">
    <property type="entry name" value="ALPHA-RHAMNOSIDASE (EUROFUNG)"/>
    <property type="match status" value="1"/>
</dbReference>
<dbReference type="PANTHER" id="PTHR33307:SF6">
    <property type="entry name" value="ALPHA-RHAMNOSIDASE (EUROFUNG)-RELATED"/>
    <property type="match status" value="1"/>
</dbReference>
<dbReference type="InterPro" id="IPR013783">
    <property type="entry name" value="Ig-like_fold"/>
</dbReference>
<comment type="caution">
    <text evidence="8">The sequence shown here is derived from an EMBL/GenBank/DDBJ whole genome shotgun (WGS) entry which is preliminary data.</text>
</comment>
<dbReference type="Pfam" id="PF17389">
    <property type="entry name" value="Bac_rhamnosid6H"/>
    <property type="match status" value="1"/>
</dbReference>
<name>A0A261FSL9_9BIFI</name>
<evidence type="ECO:0000256" key="3">
    <source>
        <dbReference type="ARBA" id="ARBA00022801"/>
    </source>
</evidence>
<organism evidence="8 9">
    <name type="scientific">Bifidobacterium hapali</name>
    <dbReference type="NCBI Taxonomy" id="1630172"/>
    <lineage>
        <taxon>Bacteria</taxon>
        <taxon>Bacillati</taxon>
        <taxon>Actinomycetota</taxon>
        <taxon>Actinomycetes</taxon>
        <taxon>Bifidobacteriales</taxon>
        <taxon>Bifidobacteriaceae</taxon>
        <taxon>Bifidobacterium</taxon>
    </lineage>
</organism>
<dbReference type="Gene3D" id="2.60.420.10">
    <property type="entry name" value="Maltose phosphorylase, domain 3"/>
    <property type="match status" value="1"/>
</dbReference>
<dbReference type="Pfam" id="PF17390">
    <property type="entry name" value="Bac_rhamnosid_C"/>
    <property type="match status" value="1"/>
</dbReference>
<reference evidence="8 9" key="1">
    <citation type="journal article" date="2017" name="BMC Genomics">
        <title>Comparative genomic and phylogenomic analyses of the Bifidobacteriaceae family.</title>
        <authorList>
            <person name="Lugli G.A."/>
            <person name="Milani C."/>
            <person name="Turroni F."/>
            <person name="Duranti S."/>
            <person name="Mancabelli L."/>
            <person name="Mangifesta M."/>
            <person name="Ferrario C."/>
            <person name="Modesto M."/>
            <person name="Mattarelli P."/>
            <person name="Jiri K."/>
            <person name="van Sinderen D."/>
            <person name="Ventura M."/>
        </authorList>
    </citation>
    <scope>NUCLEOTIDE SEQUENCE [LARGE SCALE GENOMIC DNA]</scope>
    <source>
        <strain evidence="8 9">DSM 100202</strain>
    </source>
</reference>
<dbReference type="InterPro" id="IPR035396">
    <property type="entry name" value="Bac_rhamnosid6H"/>
</dbReference>
<sequence>MLTDDRTISPYLKVTNLTVEHWNPTDRFIGVGTDSPRLSWCIEANGQNESVTQQAAVIEITDDKGLTQQFVIEGQCHTFVKWPGRRLVSRDVVYIRVSVYAGTSWSAWSDWVVVEAGLFRVSDWVASFVAPVGIGVMGESAPLLFRSFAVPVVVRRARLYVTAHGVYQVMVNGRVVTDSVLNPGWTSYRSRLRYQCFDVTGVLRVGGNEIAVLLGDGWWRGHLKWDGGSAFYGDELAVCAQLEVELVDGRTMIIGTDPLWRACNSRVISNSLYHGSTIDYTVDRFTNDGHTYAVRVVEQDMGQLVASDGPLMCRTGILTAQRVWRSPSGRLLVDFGQNAVGWVRLTVRGFESGHVVSVRHAEVLEDGELGIRPLRKARAMDTYVLDGSVERVLEPVFTLHGFRYVQIDGLDTIDGNDIEFVVVGTDLRRVGWFDTSDVMLNRLFENVCWSTRSNFVDIPTDCPQRDERLGWTGDIQVFSPTALYVYDVSGLLVSWLKDVAVEQYADGGIPLVVPEPDAVQKDPTACAWGDAVIIVPWNVFLATGDVQVLERQLSSMMAWMDHVVSLVGPSRLWRGGFQFGDWLDPMAPADKPWQAKADRDVVATACFARCARVLAQACRVVGDMVSADRYDHLAREVCVAFRDAFVDTDGRIQSDAQTVYAVAIHWGLLTVDQRQRAGERLAQLVDEAGYHIATGFIGTPVICDALSETGHADVAWRLLNQRECPSWLYPVTMGATTMWERWDSMLPDGRINPGEMTSFNHYALGSVADWMVRTIAGLSLAAPGWRSVLIRPQYCDRLDHASASHLSPYGMIETSWTREGTVVSVSATIPEGVDATVILPDGTTHTAGSGIHSWHANMHDTDISPIRQQ</sequence>
<dbReference type="RefSeq" id="WP_094730707.1">
    <property type="nucleotide sequence ID" value="NZ_MWWY01000054.1"/>
</dbReference>
<dbReference type="EMBL" id="MWWY01000054">
    <property type="protein sequence ID" value="OZG61975.1"/>
    <property type="molecule type" value="Genomic_DNA"/>
</dbReference>
<dbReference type="InterPro" id="IPR013737">
    <property type="entry name" value="Bac_rhamnosid_N"/>
</dbReference>
<dbReference type="Proteomes" id="UP000216074">
    <property type="component" value="Unassembled WGS sequence"/>
</dbReference>
<dbReference type="Pfam" id="PF05592">
    <property type="entry name" value="Bac_rhamnosid"/>
    <property type="match status" value="1"/>
</dbReference>
<dbReference type="AlphaFoldDB" id="A0A261FSL9"/>
<dbReference type="GO" id="GO:0030596">
    <property type="term" value="F:alpha-L-rhamnosidase activity"/>
    <property type="evidence" value="ECO:0007669"/>
    <property type="project" value="UniProtKB-EC"/>
</dbReference>
<dbReference type="Gene3D" id="2.60.120.260">
    <property type="entry name" value="Galactose-binding domain-like"/>
    <property type="match status" value="2"/>
</dbReference>
<dbReference type="PIRSF" id="PIRSF010631">
    <property type="entry name" value="A-rhamnsds"/>
    <property type="match status" value="1"/>
</dbReference>
<dbReference type="InterPro" id="IPR012341">
    <property type="entry name" value="6hp_glycosidase-like_sf"/>
</dbReference>
<evidence type="ECO:0000259" key="5">
    <source>
        <dbReference type="Pfam" id="PF08531"/>
    </source>
</evidence>
<feature type="domain" description="Bacterial alpha-L-rhamnosidase N-terminal" evidence="5">
    <location>
        <begin position="154"/>
        <end position="310"/>
    </location>
</feature>
<evidence type="ECO:0000259" key="7">
    <source>
        <dbReference type="Pfam" id="PF17390"/>
    </source>
</evidence>
<gene>
    <name evidence="8" type="ORF">BHAP_2206</name>
</gene>
<dbReference type="InterPro" id="IPR035398">
    <property type="entry name" value="Bac_rhamnosid_C"/>
</dbReference>
<comment type="catalytic activity">
    <reaction evidence="1">
        <text>Hydrolysis of terminal non-reducing alpha-L-rhamnose residues in alpha-L-rhamnosides.</text>
        <dbReference type="EC" id="3.2.1.40"/>
    </reaction>
</comment>
<dbReference type="GO" id="GO:0005975">
    <property type="term" value="P:carbohydrate metabolic process"/>
    <property type="evidence" value="ECO:0007669"/>
    <property type="project" value="InterPro"/>
</dbReference>
<feature type="domain" description="Alpha-L-rhamnosidase C-terminal" evidence="7">
    <location>
        <begin position="777"/>
        <end position="847"/>
    </location>
</feature>
<feature type="domain" description="Alpha-L-rhamnosidase concanavalin-like" evidence="4">
    <location>
        <begin position="326"/>
        <end position="423"/>
    </location>
</feature>
<dbReference type="Pfam" id="PF25788">
    <property type="entry name" value="Ig_Rha78A_N"/>
    <property type="match status" value="1"/>
</dbReference>
<evidence type="ECO:0000313" key="8">
    <source>
        <dbReference type="EMBL" id="OZG61975.1"/>
    </source>
</evidence>